<keyword evidence="3" id="KW-1185">Reference proteome</keyword>
<organism evidence="2 3">
    <name type="scientific">Pleurodeles waltl</name>
    <name type="common">Iberian ribbed newt</name>
    <dbReference type="NCBI Taxonomy" id="8319"/>
    <lineage>
        <taxon>Eukaryota</taxon>
        <taxon>Metazoa</taxon>
        <taxon>Chordata</taxon>
        <taxon>Craniata</taxon>
        <taxon>Vertebrata</taxon>
        <taxon>Euteleostomi</taxon>
        <taxon>Amphibia</taxon>
        <taxon>Batrachia</taxon>
        <taxon>Caudata</taxon>
        <taxon>Salamandroidea</taxon>
        <taxon>Salamandridae</taxon>
        <taxon>Pleurodelinae</taxon>
        <taxon>Pleurodeles</taxon>
    </lineage>
</organism>
<feature type="region of interest" description="Disordered" evidence="1">
    <location>
        <begin position="1"/>
        <end position="98"/>
    </location>
</feature>
<name>A0AAV7UHW8_PLEWA</name>
<dbReference type="AlphaFoldDB" id="A0AAV7UHW8"/>
<gene>
    <name evidence="2" type="ORF">NDU88_004344</name>
</gene>
<proteinExistence type="predicted"/>
<evidence type="ECO:0000313" key="3">
    <source>
        <dbReference type="Proteomes" id="UP001066276"/>
    </source>
</evidence>
<dbReference type="EMBL" id="JANPWB010000005">
    <property type="protein sequence ID" value="KAJ1187569.1"/>
    <property type="molecule type" value="Genomic_DNA"/>
</dbReference>
<comment type="caution">
    <text evidence="2">The sequence shown here is derived from an EMBL/GenBank/DDBJ whole genome shotgun (WGS) entry which is preliminary data.</text>
</comment>
<feature type="compositionally biased region" description="Polar residues" evidence="1">
    <location>
        <begin position="1"/>
        <end position="10"/>
    </location>
</feature>
<feature type="compositionally biased region" description="Basic and acidic residues" evidence="1">
    <location>
        <begin position="21"/>
        <end position="45"/>
    </location>
</feature>
<dbReference type="Proteomes" id="UP001066276">
    <property type="component" value="Chromosome 3_1"/>
</dbReference>
<reference evidence="2" key="1">
    <citation type="journal article" date="2022" name="bioRxiv">
        <title>Sequencing and chromosome-scale assembly of the giantPleurodeles waltlgenome.</title>
        <authorList>
            <person name="Brown T."/>
            <person name="Elewa A."/>
            <person name="Iarovenko S."/>
            <person name="Subramanian E."/>
            <person name="Araus A.J."/>
            <person name="Petzold A."/>
            <person name="Susuki M."/>
            <person name="Suzuki K.-i.T."/>
            <person name="Hayashi T."/>
            <person name="Toyoda A."/>
            <person name="Oliveira C."/>
            <person name="Osipova E."/>
            <person name="Leigh N.D."/>
            <person name="Simon A."/>
            <person name="Yun M.H."/>
        </authorList>
    </citation>
    <scope>NUCLEOTIDE SEQUENCE</scope>
    <source>
        <strain evidence="2">20211129_DDA</strain>
        <tissue evidence="2">Liver</tissue>
    </source>
</reference>
<evidence type="ECO:0000313" key="2">
    <source>
        <dbReference type="EMBL" id="KAJ1187569.1"/>
    </source>
</evidence>
<protein>
    <submittedName>
        <fullName evidence="2">Uncharacterized protein</fullName>
    </submittedName>
</protein>
<evidence type="ECO:0000256" key="1">
    <source>
        <dbReference type="SAM" id="MobiDB-lite"/>
    </source>
</evidence>
<sequence>MTRYSESQSIVALGRAAPRRSHGESDDRPRNQSEAAERRERRPGPRDGPSPGGPLSLALGDQGAWRAQSGPRERLDRSEGLGPETPSALEVRGAPVWGSGSGARGWCSPLWRI</sequence>
<accession>A0AAV7UHW8</accession>